<dbReference type="InterPro" id="IPR052744">
    <property type="entry name" value="GPAT/DAPAT"/>
</dbReference>
<accession>A0A1C7MGD7</accession>
<evidence type="ECO:0000313" key="4">
    <source>
        <dbReference type="EMBL" id="OBZ75539.1"/>
    </source>
</evidence>
<feature type="transmembrane region" description="Helical" evidence="2">
    <location>
        <begin position="486"/>
        <end position="504"/>
    </location>
</feature>
<dbReference type="OMA" id="YTHFKDD"/>
<gene>
    <name evidence="4" type="ORF">A0H81_04406</name>
</gene>
<dbReference type="OrthoDB" id="2427554at2759"/>
<dbReference type="InterPro" id="IPR002123">
    <property type="entry name" value="Plipid/glycerol_acylTrfase"/>
</dbReference>
<feature type="transmembrane region" description="Helical" evidence="2">
    <location>
        <begin position="399"/>
        <end position="426"/>
    </location>
</feature>
<dbReference type="PANTHER" id="PTHR31605">
    <property type="entry name" value="GLYCEROL-3-PHOSPHATE O-ACYLTRANSFERASE 1"/>
    <property type="match status" value="1"/>
</dbReference>
<dbReference type="GO" id="GO:0004366">
    <property type="term" value="F:glycerol-3-phosphate O-acyltransferase activity"/>
    <property type="evidence" value="ECO:0007669"/>
    <property type="project" value="TreeGrafter"/>
</dbReference>
<evidence type="ECO:0000259" key="3">
    <source>
        <dbReference type="Pfam" id="PF01553"/>
    </source>
</evidence>
<dbReference type="GO" id="GO:0008654">
    <property type="term" value="P:phospholipid biosynthetic process"/>
    <property type="evidence" value="ECO:0007669"/>
    <property type="project" value="TreeGrafter"/>
</dbReference>
<feature type="domain" description="Phospholipid/glycerol acyltransferase" evidence="3">
    <location>
        <begin position="188"/>
        <end position="250"/>
    </location>
</feature>
<protein>
    <recommendedName>
        <fullName evidence="3">Phospholipid/glycerol acyltransferase domain-containing protein</fullName>
    </recommendedName>
</protein>
<keyword evidence="2" id="KW-0812">Transmembrane</keyword>
<dbReference type="GO" id="GO:0016287">
    <property type="term" value="F:glycerone-phosphate O-acyltransferase activity"/>
    <property type="evidence" value="ECO:0007669"/>
    <property type="project" value="TreeGrafter"/>
</dbReference>
<evidence type="ECO:0000256" key="1">
    <source>
        <dbReference type="SAM" id="MobiDB-lite"/>
    </source>
</evidence>
<evidence type="ECO:0000313" key="5">
    <source>
        <dbReference type="Proteomes" id="UP000092993"/>
    </source>
</evidence>
<feature type="transmembrane region" description="Helical" evidence="2">
    <location>
        <begin position="453"/>
        <end position="474"/>
    </location>
</feature>
<comment type="caution">
    <text evidence="4">The sequence shown here is derived from an EMBL/GenBank/DDBJ whole genome shotgun (WGS) entry which is preliminary data.</text>
</comment>
<dbReference type="PANTHER" id="PTHR31605:SF0">
    <property type="entry name" value="GLYCEROL-3-PHOSPHATE O-ACYLTRANSFERASE 1"/>
    <property type="match status" value="1"/>
</dbReference>
<name>A0A1C7MGD7_GRIFR</name>
<keyword evidence="2" id="KW-0472">Membrane</keyword>
<reference evidence="4 5" key="1">
    <citation type="submission" date="2016-03" db="EMBL/GenBank/DDBJ databases">
        <title>Whole genome sequencing of Grifola frondosa 9006-11.</title>
        <authorList>
            <person name="Min B."/>
            <person name="Park H."/>
            <person name="Kim J.-G."/>
            <person name="Cho H."/>
            <person name="Oh Y.-L."/>
            <person name="Kong W.-S."/>
            <person name="Choi I.-G."/>
        </authorList>
    </citation>
    <scope>NUCLEOTIDE SEQUENCE [LARGE SCALE GENOMIC DNA]</scope>
    <source>
        <strain evidence="4 5">9006-11</strain>
    </source>
</reference>
<dbReference type="EMBL" id="LUGG01000004">
    <property type="protein sequence ID" value="OBZ75539.1"/>
    <property type="molecule type" value="Genomic_DNA"/>
</dbReference>
<dbReference type="Pfam" id="PF01553">
    <property type="entry name" value="Acyltransferase"/>
    <property type="match status" value="1"/>
</dbReference>
<sequence>MKTLQKAVTQDLVYDVALVFWRMVTNIFFREIRPEAPSIFRAMAPSSSSLHHIIINLLIHSCSTWSMKRRAVGFFARLMSSIPVARAADDAKAGTGQVSLYEKDPCLVIGHGTRFLSEFKPKMQIMLPKSVGSAVAEVVEVLSDTELRIKKEFGGESGKGTAKIREKVKELQESGQQGLDFKKLPFVDQHEMYQYVYQCLTDGGCICIFPEGGSHDRTDLLPLKAGVSLMALGVMANDPNVKVKLVPVGLSYFHPHRFRSRAVVEFGTPLDVPQDLVDMFKLGGTHKRDAVGKFLNVIYDALKTVTIRAPDYDTLMLIQAARRLYKTPGQHLTLGQVVELNKRFIEGYLHFKDEPKVQKLRTDVLKYNRLVRDLGLRDHQVPRAQKAEWKTLGLLTYRLLLLMVWTVLALPGVILNGPIFLLASIISRRKAKEALEASVVKVAGRDVLATWKILISLGVTPVLYTLYAILATVVAVKAGVPLKWRIWTPFLVMLALPMIGYAALKFGEAGMDVLKSLRPLVVALVPGQQRSLDRLKAMREEVSNELADVINEFGPQLFEDFDQTRILVPSASVPPSSGQPGIWRRKSATGGVDAQGNLLVHPMTWLDERLFGWSRSAKRGTSAWAGTRSHEISRAPTPEGSDDEEPDYDNILGYLPSDDLLSANPRSQRSSYADIQRLRRASNASVKSTASLKASGEEVHESDGLHFRKCSPGRVRKASLSDTVPVQRIGALDRGETFKEATKDLNKEILKRKSSRDLK</sequence>
<dbReference type="Proteomes" id="UP000092993">
    <property type="component" value="Unassembled WGS sequence"/>
</dbReference>
<feature type="region of interest" description="Disordered" evidence="1">
    <location>
        <begin position="622"/>
        <end position="650"/>
    </location>
</feature>
<proteinExistence type="predicted"/>
<dbReference type="STRING" id="5627.A0A1C7MGD7"/>
<organism evidence="4 5">
    <name type="scientific">Grifola frondosa</name>
    <name type="common">Maitake</name>
    <name type="synonym">Polyporus frondosus</name>
    <dbReference type="NCBI Taxonomy" id="5627"/>
    <lineage>
        <taxon>Eukaryota</taxon>
        <taxon>Fungi</taxon>
        <taxon>Dikarya</taxon>
        <taxon>Basidiomycota</taxon>
        <taxon>Agaricomycotina</taxon>
        <taxon>Agaricomycetes</taxon>
        <taxon>Polyporales</taxon>
        <taxon>Grifolaceae</taxon>
        <taxon>Grifola</taxon>
    </lineage>
</organism>
<evidence type="ECO:0000256" key="2">
    <source>
        <dbReference type="SAM" id="Phobius"/>
    </source>
</evidence>
<dbReference type="AlphaFoldDB" id="A0A1C7MGD7"/>
<keyword evidence="2" id="KW-1133">Transmembrane helix</keyword>
<keyword evidence="5" id="KW-1185">Reference proteome</keyword>